<reference evidence="2 3" key="1">
    <citation type="submission" date="2020-07" db="EMBL/GenBank/DDBJ databases">
        <title>Comparative genomics of pyrophilous fungi reveals a link between fire events and developmental genes.</title>
        <authorList>
            <consortium name="DOE Joint Genome Institute"/>
            <person name="Steindorff A.S."/>
            <person name="Carver A."/>
            <person name="Calhoun S."/>
            <person name="Stillman K."/>
            <person name="Liu H."/>
            <person name="Lipzen A."/>
            <person name="Pangilinan J."/>
            <person name="Labutti K."/>
            <person name="Bruns T.D."/>
            <person name="Grigoriev I.V."/>
        </authorList>
    </citation>
    <scope>NUCLEOTIDE SEQUENCE [LARGE SCALE GENOMIC DNA]</scope>
    <source>
        <strain evidence="2 3">CBS 144469</strain>
    </source>
</reference>
<evidence type="ECO:0000256" key="1">
    <source>
        <dbReference type="SAM" id="SignalP"/>
    </source>
</evidence>
<feature type="chain" id="PRO_5034836738" evidence="1">
    <location>
        <begin position="25"/>
        <end position="180"/>
    </location>
</feature>
<dbReference type="Proteomes" id="UP000521943">
    <property type="component" value="Unassembled WGS sequence"/>
</dbReference>
<evidence type="ECO:0000313" key="3">
    <source>
        <dbReference type="Proteomes" id="UP000521943"/>
    </source>
</evidence>
<proteinExistence type="predicted"/>
<accession>A0A8H6IAM2</accession>
<organism evidence="2 3">
    <name type="scientific">Ephemerocybe angulata</name>
    <dbReference type="NCBI Taxonomy" id="980116"/>
    <lineage>
        <taxon>Eukaryota</taxon>
        <taxon>Fungi</taxon>
        <taxon>Dikarya</taxon>
        <taxon>Basidiomycota</taxon>
        <taxon>Agaricomycotina</taxon>
        <taxon>Agaricomycetes</taxon>
        <taxon>Agaricomycetidae</taxon>
        <taxon>Agaricales</taxon>
        <taxon>Agaricineae</taxon>
        <taxon>Psathyrellaceae</taxon>
        <taxon>Ephemerocybe</taxon>
    </lineage>
</organism>
<feature type="signal peptide" evidence="1">
    <location>
        <begin position="1"/>
        <end position="24"/>
    </location>
</feature>
<protein>
    <submittedName>
        <fullName evidence="2">Uncharacterized protein</fullName>
    </submittedName>
</protein>
<name>A0A8H6IAM2_9AGAR</name>
<comment type="caution">
    <text evidence="2">The sequence shown here is derived from an EMBL/GenBank/DDBJ whole genome shotgun (WGS) entry which is preliminary data.</text>
</comment>
<gene>
    <name evidence="2" type="ORF">DFP72DRAFT_843222</name>
</gene>
<dbReference type="EMBL" id="JACGCI010000011">
    <property type="protein sequence ID" value="KAF6760964.1"/>
    <property type="molecule type" value="Genomic_DNA"/>
</dbReference>
<sequence length="180" mass="20264">MKKFTFTPLLALLALSSIFHLSSAALSTPLWNFKNVVPRCITVYGLAIGMHFENYLSDFYADVPSLVYSNAVRYKEIEVPGGCEKFKENASGAVQRRVFGKWFLLWTNPNEPIDVQAPSPEVCLRFLKPPPINSWAKLFPSLTEGELEDVVQMAAREPPIGSREIAKLVNLISWSTSLKW</sequence>
<keyword evidence="1" id="KW-0732">Signal</keyword>
<keyword evidence="3" id="KW-1185">Reference proteome</keyword>
<dbReference type="AlphaFoldDB" id="A0A8H6IAM2"/>
<evidence type="ECO:0000313" key="2">
    <source>
        <dbReference type="EMBL" id="KAF6760964.1"/>
    </source>
</evidence>